<comment type="similarity">
    <text evidence="1">Belongs to the universal stress protein A family.</text>
</comment>
<dbReference type="InterPro" id="IPR014729">
    <property type="entry name" value="Rossmann-like_a/b/a_fold"/>
</dbReference>
<dbReference type="PRINTS" id="PR01438">
    <property type="entry name" value="UNVRSLSTRESS"/>
</dbReference>
<reference evidence="3 4" key="1">
    <citation type="journal article" date="2013" name="PLoS ONE">
        <title>Enrichment and Genome Sequence of the Group I.1a Ammonia-Oxidizing Archaeon ?Ca. Nitrosotenuis uzonensis? Representing a Clade Globally.</title>
        <authorList>
            <person name="Lebedeva E.V."/>
            <person name="Hatzenpichler R."/>
            <person name="Pelletier E."/>
            <person name="Schuster N."/>
            <person name="Hauzmayer S."/>
            <person name="Bulaev A."/>
            <person name="Grigor'eva N.V."/>
            <person name="Galushko A."/>
            <person name="Schmid M."/>
            <person name="Palatinszky M."/>
            <person name="Le Paslier D."/>
            <person name="Daims H."/>
            <person name="Wagner M."/>
        </authorList>
    </citation>
    <scope>NUCLEOTIDE SEQUENCE [LARGE SCALE GENOMIC DNA]</scope>
    <source>
        <strain evidence="3 4">N4</strain>
    </source>
</reference>
<gene>
    <name evidence="3" type="ORF">NITUZ_40385</name>
</gene>
<keyword evidence="4" id="KW-1185">Reference proteome</keyword>
<dbReference type="InterPro" id="IPR006015">
    <property type="entry name" value="Universal_stress_UspA"/>
</dbReference>
<evidence type="ECO:0000313" key="3">
    <source>
        <dbReference type="EMBL" id="CDI06219.1"/>
    </source>
</evidence>
<accession>V6AUK0</accession>
<organism evidence="3 4">
    <name type="scientific">Candidatus Nitrosotenuis uzonensis</name>
    <dbReference type="NCBI Taxonomy" id="1407055"/>
    <lineage>
        <taxon>Archaea</taxon>
        <taxon>Nitrososphaerota</taxon>
        <taxon>Candidatus Nitrosotenuis</taxon>
    </lineage>
</organism>
<dbReference type="RefSeq" id="WP_052370121.1">
    <property type="nucleotide sequence ID" value="NZ_CBTY010000009.1"/>
</dbReference>
<proteinExistence type="inferred from homology"/>
<dbReference type="Proteomes" id="UP000018159">
    <property type="component" value="Unassembled WGS sequence"/>
</dbReference>
<protein>
    <submittedName>
        <fullName evidence="3">UspA domain protein</fullName>
    </submittedName>
</protein>
<name>V6AUK0_9ARCH</name>
<dbReference type="STRING" id="1407055.NITUZ_40385"/>
<comment type="caution">
    <text evidence="3">The sequence shown here is derived from an EMBL/GenBank/DDBJ whole genome shotgun (WGS) entry which is preliminary data.</text>
</comment>
<dbReference type="PANTHER" id="PTHR46268">
    <property type="entry name" value="STRESS RESPONSE PROTEIN NHAX"/>
    <property type="match status" value="1"/>
</dbReference>
<evidence type="ECO:0000259" key="2">
    <source>
        <dbReference type="Pfam" id="PF00582"/>
    </source>
</evidence>
<dbReference type="InterPro" id="IPR006016">
    <property type="entry name" value="UspA"/>
</dbReference>
<sequence>MAQDTQIICPQIDTCEEISPSLIKHILVPFDLSDMSHRAFEFSLDLAKKYNARISVLTIMYSEVLSSSFLDMSSHQKIIEKEKMSQISTSFILLEDAAKKFSVQLKSDMVFSKNVADTILSFSTNRKVDLIVMGTRARSSPRRFMIGSVAMDVIQKASCPVILVK</sequence>
<dbReference type="EMBL" id="CBTY010000009">
    <property type="protein sequence ID" value="CDI06219.1"/>
    <property type="molecule type" value="Genomic_DNA"/>
</dbReference>
<feature type="domain" description="UspA" evidence="2">
    <location>
        <begin position="24"/>
        <end position="165"/>
    </location>
</feature>
<dbReference type="SUPFAM" id="SSF52402">
    <property type="entry name" value="Adenine nucleotide alpha hydrolases-like"/>
    <property type="match status" value="1"/>
</dbReference>
<dbReference type="AlphaFoldDB" id="V6AUK0"/>
<evidence type="ECO:0000256" key="1">
    <source>
        <dbReference type="ARBA" id="ARBA00008791"/>
    </source>
</evidence>
<dbReference type="CDD" id="cd00293">
    <property type="entry name" value="USP-like"/>
    <property type="match status" value="1"/>
</dbReference>
<dbReference type="Gene3D" id="3.40.50.620">
    <property type="entry name" value="HUPs"/>
    <property type="match status" value="1"/>
</dbReference>
<dbReference type="Pfam" id="PF00582">
    <property type="entry name" value="Usp"/>
    <property type="match status" value="1"/>
</dbReference>
<evidence type="ECO:0000313" key="4">
    <source>
        <dbReference type="Proteomes" id="UP000018159"/>
    </source>
</evidence>
<dbReference type="PANTHER" id="PTHR46268:SF6">
    <property type="entry name" value="UNIVERSAL STRESS PROTEIN UP12"/>
    <property type="match status" value="1"/>
</dbReference>
<dbReference type="OrthoDB" id="105697at2157"/>